<dbReference type="GO" id="GO:0042132">
    <property type="term" value="F:fructose 1,6-bisphosphate 1-phosphatase activity"/>
    <property type="evidence" value="ECO:0007669"/>
    <property type="project" value="TreeGrafter"/>
</dbReference>
<comment type="cofactor">
    <cofactor evidence="1">
        <name>Mg(2+)</name>
        <dbReference type="ChEBI" id="CHEBI:18420"/>
    </cofactor>
</comment>
<dbReference type="InterPro" id="IPR044015">
    <property type="entry name" value="FBPase_C_dom"/>
</dbReference>
<evidence type="ECO:0000256" key="1">
    <source>
        <dbReference type="ARBA" id="ARBA00001946"/>
    </source>
</evidence>
<reference evidence="10" key="1">
    <citation type="journal article" date="2020" name="Nature">
        <title>Giant virus diversity and host interactions through global metagenomics.</title>
        <authorList>
            <person name="Schulz F."/>
            <person name="Roux S."/>
            <person name="Paez-Espino D."/>
            <person name="Jungbluth S."/>
            <person name="Walsh D.A."/>
            <person name="Denef V.J."/>
            <person name="McMahon K.D."/>
            <person name="Konstantinidis K.T."/>
            <person name="Eloe-Fadrosh E.A."/>
            <person name="Kyrpides N.C."/>
            <person name="Woyke T."/>
        </authorList>
    </citation>
    <scope>NUCLEOTIDE SEQUENCE</scope>
    <source>
        <strain evidence="10">GVMAG-M-3300001351-8</strain>
    </source>
</reference>
<dbReference type="AlphaFoldDB" id="A0A6C0EJL6"/>
<dbReference type="PROSITE" id="PS00124">
    <property type="entry name" value="FBPASE"/>
    <property type="match status" value="1"/>
</dbReference>
<dbReference type="Pfam" id="PF18913">
    <property type="entry name" value="FBPase_C"/>
    <property type="match status" value="1"/>
</dbReference>
<evidence type="ECO:0000256" key="5">
    <source>
        <dbReference type="ARBA" id="ARBA00022842"/>
    </source>
</evidence>
<feature type="domain" description="Fructose-1-6-bisphosphatase class 1 C-terminal" evidence="9">
    <location>
        <begin position="169"/>
        <end position="292"/>
    </location>
</feature>
<feature type="domain" description="Fructose-1-6-bisphosphatase class I N-terminal" evidence="8">
    <location>
        <begin position="6"/>
        <end position="145"/>
    </location>
</feature>
<protein>
    <recommendedName>
        <fullName evidence="11">Fructose-bisphosphatase</fullName>
    </recommendedName>
</protein>
<organism evidence="10">
    <name type="scientific">viral metagenome</name>
    <dbReference type="NCBI Taxonomy" id="1070528"/>
    <lineage>
        <taxon>unclassified sequences</taxon>
        <taxon>metagenomes</taxon>
        <taxon>organismal metagenomes</taxon>
    </lineage>
</organism>
<evidence type="ECO:0000259" key="8">
    <source>
        <dbReference type="Pfam" id="PF00316"/>
    </source>
</evidence>
<keyword evidence="3" id="KW-0479">Metal-binding</keyword>
<keyword evidence="6" id="KW-0119">Carbohydrate metabolism</keyword>
<dbReference type="PIRSF" id="PIRSF000904">
    <property type="entry name" value="FBPtase_SBPase"/>
    <property type="match status" value="1"/>
</dbReference>
<dbReference type="GO" id="GO:0005986">
    <property type="term" value="P:sucrose biosynthetic process"/>
    <property type="evidence" value="ECO:0007669"/>
    <property type="project" value="TreeGrafter"/>
</dbReference>
<evidence type="ECO:0000259" key="9">
    <source>
        <dbReference type="Pfam" id="PF18913"/>
    </source>
</evidence>
<dbReference type="PANTHER" id="PTHR11556">
    <property type="entry name" value="FRUCTOSE-1,6-BISPHOSPHATASE-RELATED"/>
    <property type="match status" value="1"/>
</dbReference>
<proteinExistence type="inferred from homology"/>
<evidence type="ECO:0000256" key="4">
    <source>
        <dbReference type="ARBA" id="ARBA00022801"/>
    </source>
</evidence>
<evidence type="ECO:0000256" key="3">
    <source>
        <dbReference type="ARBA" id="ARBA00022723"/>
    </source>
</evidence>
<comment type="similarity">
    <text evidence="2">Belongs to the FBPase class 1 family.</text>
</comment>
<dbReference type="InterPro" id="IPR033391">
    <property type="entry name" value="FBPase_N"/>
</dbReference>
<dbReference type="GO" id="GO:0046872">
    <property type="term" value="F:metal ion binding"/>
    <property type="evidence" value="ECO:0007669"/>
    <property type="project" value="UniProtKB-KW"/>
</dbReference>
<dbReference type="SUPFAM" id="SSF56655">
    <property type="entry name" value="Carbohydrate phosphatase"/>
    <property type="match status" value="1"/>
</dbReference>
<dbReference type="Gene3D" id="3.40.190.80">
    <property type="match status" value="1"/>
</dbReference>
<dbReference type="GO" id="GO:0030388">
    <property type="term" value="P:fructose 1,6-bisphosphate metabolic process"/>
    <property type="evidence" value="ECO:0007669"/>
    <property type="project" value="TreeGrafter"/>
</dbReference>
<accession>A0A6C0EJL6</accession>
<comment type="pathway">
    <text evidence="7">Carbohydrate biosynthesis.</text>
</comment>
<keyword evidence="5" id="KW-0460">Magnesium</keyword>
<evidence type="ECO:0000256" key="7">
    <source>
        <dbReference type="ARBA" id="ARBA00024331"/>
    </source>
</evidence>
<sequence>MFSSIFKTIFKEISHHLRFNTLNDVEGYGQNSSGDVVKQIDIDCEMIFIKHLKNNKLNIIGYISEETDNLTFFKNIEIDETKDSYIVTFDPLDGSSNYSSNINTGSIYGIYSYNKKAHKLIDIVHSGYCMYGINSIMVYTEEDTVIMSILTGWENFNKVSDIHFNKIIKRQKIYSINESNSYDPEIKFLLQQYKSNNYNMRWVGTLVADAHRILLNDGIFYYPSNNNHMFGKIRMLYESIPMAYIFKLAGGVGLNANYNNILDTIPTFNLDTPHKSSSIILASKQEYDHLLNLLDLYEANKN</sequence>
<dbReference type="GO" id="GO:0006094">
    <property type="term" value="P:gluconeogenesis"/>
    <property type="evidence" value="ECO:0007669"/>
    <property type="project" value="TreeGrafter"/>
</dbReference>
<evidence type="ECO:0000256" key="6">
    <source>
        <dbReference type="ARBA" id="ARBA00023277"/>
    </source>
</evidence>
<dbReference type="GO" id="GO:0006002">
    <property type="term" value="P:fructose 6-phosphate metabolic process"/>
    <property type="evidence" value="ECO:0007669"/>
    <property type="project" value="TreeGrafter"/>
</dbReference>
<dbReference type="PANTHER" id="PTHR11556:SF1">
    <property type="entry name" value="FRUCTOSE-BISPHOSPHATASE"/>
    <property type="match status" value="1"/>
</dbReference>
<dbReference type="GO" id="GO:0005829">
    <property type="term" value="C:cytosol"/>
    <property type="evidence" value="ECO:0007669"/>
    <property type="project" value="TreeGrafter"/>
</dbReference>
<keyword evidence="4" id="KW-0378">Hydrolase</keyword>
<name>A0A6C0EJL6_9ZZZZ</name>
<dbReference type="EMBL" id="MN738873">
    <property type="protein sequence ID" value="QHT29237.1"/>
    <property type="molecule type" value="Genomic_DNA"/>
</dbReference>
<dbReference type="Gene3D" id="3.30.540.10">
    <property type="entry name" value="Fructose-1,6-Bisphosphatase, subunit A, domain 1"/>
    <property type="match status" value="1"/>
</dbReference>
<evidence type="ECO:0000313" key="10">
    <source>
        <dbReference type="EMBL" id="QHT29237.1"/>
    </source>
</evidence>
<dbReference type="GO" id="GO:0006000">
    <property type="term" value="P:fructose metabolic process"/>
    <property type="evidence" value="ECO:0007669"/>
    <property type="project" value="TreeGrafter"/>
</dbReference>
<dbReference type="InterPro" id="IPR000146">
    <property type="entry name" value="FBPase_class-1"/>
</dbReference>
<dbReference type="Pfam" id="PF00316">
    <property type="entry name" value="FBPase"/>
    <property type="match status" value="1"/>
</dbReference>
<evidence type="ECO:0000256" key="2">
    <source>
        <dbReference type="ARBA" id="ARBA00010941"/>
    </source>
</evidence>
<evidence type="ECO:0008006" key="11">
    <source>
        <dbReference type="Google" id="ProtNLM"/>
    </source>
</evidence>
<dbReference type="InterPro" id="IPR020548">
    <property type="entry name" value="Fructose_bisphosphatase_AS"/>
</dbReference>